<reference evidence="3" key="1">
    <citation type="submission" date="2018-01" db="EMBL/GenBank/DDBJ databases">
        <authorList>
            <person name="Gaut B.S."/>
            <person name="Morton B.R."/>
            <person name="Clegg M.T."/>
            <person name="Duvall M.R."/>
        </authorList>
    </citation>
    <scope>NUCLEOTIDE SEQUENCE [LARGE SCALE GENOMIC DNA]</scope>
</reference>
<comment type="caution">
    <text evidence="2">The sequence shown here is derived from an EMBL/GenBank/DDBJ whole genome shotgun (WGS) entry which is preliminary data.</text>
</comment>
<evidence type="ECO:0000313" key="2">
    <source>
        <dbReference type="EMBL" id="SPC10554.1"/>
    </source>
</evidence>
<sequence length="90" mass="9583">MRGSSQAPAAMAATSNQAAAALAAGRACRQARMMAPFRSLASVTAMQAMTVARTERDKVQLPTPRTLPFVSRDVDSASRARWHLRAIPSA</sequence>
<evidence type="ECO:0000313" key="3">
    <source>
        <dbReference type="Proteomes" id="UP000256862"/>
    </source>
</evidence>
<dbReference type="Proteomes" id="UP000256862">
    <property type="component" value="Unassembled WGS sequence"/>
</dbReference>
<evidence type="ECO:0000313" key="1">
    <source>
        <dbReference type="EMBL" id="SPC05525.1"/>
    </source>
</evidence>
<dbReference type="EMBL" id="OGUS01000010">
    <property type="protein sequence ID" value="SPC05525.1"/>
    <property type="molecule type" value="Genomic_DNA"/>
</dbReference>
<protein>
    <submittedName>
        <fullName evidence="2">Uncharacterized protein</fullName>
    </submittedName>
</protein>
<dbReference type="EMBL" id="OGUS01000104">
    <property type="protein sequence ID" value="SPC10554.1"/>
    <property type="molecule type" value="Genomic_DNA"/>
</dbReference>
<dbReference type="AlphaFoldDB" id="A0A375FTU5"/>
<reference evidence="2" key="2">
    <citation type="submission" date="2018-01" db="EMBL/GenBank/DDBJ databases">
        <authorList>
            <person name="Clerissi C."/>
        </authorList>
    </citation>
    <scope>NUCLEOTIDE SEQUENCE</scope>
    <source>
        <strain evidence="2">Cupriavidus oxalaticus LMG 2235</strain>
    </source>
</reference>
<name>A0A375FTU5_9BURK</name>
<proteinExistence type="predicted"/>
<gene>
    <name evidence="1" type="ORF">CO2235_U1070012</name>
    <name evidence="2" type="ORF">CO2235_U950027</name>
</gene>
<accession>A0A375FTU5</accession>
<organism evidence="2 3">
    <name type="scientific">Cupriavidus oxalaticus</name>
    <dbReference type="NCBI Taxonomy" id="96344"/>
    <lineage>
        <taxon>Bacteria</taxon>
        <taxon>Pseudomonadati</taxon>
        <taxon>Pseudomonadota</taxon>
        <taxon>Betaproteobacteria</taxon>
        <taxon>Burkholderiales</taxon>
        <taxon>Burkholderiaceae</taxon>
        <taxon>Cupriavidus</taxon>
    </lineage>
</organism>